<organism evidence="2 3">
    <name type="scientific">Pseudorhodobacter turbinis</name>
    <dbReference type="NCBI Taxonomy" id="2500533"/>
    <lineage>
        <taxon>Bacteria</taxon>
        <taxon>Pseudomonadati</taxon>
        <taxon>Pseudomonadota</taxon>
        <taxon>Alphaproteobacteria</taxon>
        <taxon>Rhodobacterales</taxon>
        <taxon>Paracoccaceae</taxon>
        <taxon>Pseudorhodobacter</taxon>
    </lineage>
</organism>
<dbReference type="InterPro" id="IPR011109">
    <property type="entry name" value="DNA_bind_recombinase_dom"/>
</dbReference>
<keyword evidence="3" id="KW-1185">Reference proteome</keyword>
<evidence type="ECO:0000313" key="3">
    <source>
        <dbReference type="Proteomes" id="UP000298631"/>
    </source>
</evidence>
<dbReference type="Proteomes" id="UP000298631">
    <property type="component" value="Chromosome"/>
</dbReference>
<dbReference type="OrthoDB" id="2290206at2"/>
<evidence type="ECO:0000313" key="2">
    <source>
        <dbReference type="EMBL" id="QCO56495.1"/>
    </source>
</evidence>
<accession>A0A4P8EIJ9</accession>
<protein>
    <recommendedName>
        <fullName evidence="1">Recombinase domain-containing protein</fullName>
    </recommendedName>
</protein>
<dbReference type="EMBL" id="CP039964">
    <property type="protein sequence ID" value="QCO56495.1"/>
    <property type="molecule type" value="Genomic_DNA"/>
</dbReference>
<feature type="domain" description="Recombinase" evidence="1">
    <location>
        <begin position="8"/>
        <end position="43"/>
    </location>
</feature>
<dbReference type="Pfam" id="PF07508">
    <property type="entry name" value="Recombinase"/>
    <property type="match status" value="1"/>
</dbReference>
<sequence>MIEPLREAGKSLRKIVAELNKAGVKTARGGEWQASPIKRTIERLVLFQIDR</sequence>
<dbReference type="AlphaFoldDB" id="A0A4P8EIJ9"/>
<dbReference type="GO" id="GO:0003677">
    <property type="term" value="F:DNA binding"/>
    <property type="evidence" value="ECO:0007669"/>
    <property type="project" value="InterPro"/>
</dbReference>
<dbReference type="GO" id="GO:0000150">
    <property type="term" value="F:DNA strand exchange activity"/>
    <property type="evidence" value="ECO:0007669"/>
    <property type="project" value="InterPro"/>
</dbReference>
<dbReference type="KEGG" id="pseb:EOK75_04110"/>
<evidence type="ECO:0000259" key="1">
    <source>
        <dbReference type="Pfam" id="PF07508"/>
    </source>
</evidence>
<reference evidence="2 3" key="1">
    <citation type="submission" date="2019-05" db="EMBL/GenBank/DDBJ databases">
        <title>Pseudorhodobacter turbinis sp. nov., isolated from the gut of the Korean turban shell.</title>
        <authorList>
            <person name="Jeong Y.-S."/>
            <person name="Kang W.-R."/>
            <person name="Bae J.-W."/>
        </authorList>
    </citation>
    <scope>NUCLEOTIDE SEQUENCE [LARGE SCALE GENOMIC DNA]</scope>
    <source>
        <strain evidence="2 3">S12M18</strain>
    </source>
</reference>
<name>A0A4P8EIJ9_9RHOB</name>
<proteinExistence type="predicted"/>
<gene>
    <name evidence="2" type="ORF">EOK75_04110</name>
</gene>